<proteinExistence type="predicted"/>
<keyword evidence="3 6" id="KW-0808">Transferase</keyword>
<accession>A0A4P6M7S4</accession>
<dbReference type="GO" id="GO:0000155">
    <property type="term" value="F:phosphorelay sensor kinase activity"/>
    <property type="evidence" value="ECO:0007669"/>
    <property type="project" value="InterPro"/>
</dbReference>
<keyword evidence="4" id="KW-0472">Membrane</keyword>
<evidence type="ECO:0000256" key="2">
    <source>
        <dbReference type="ARBA" id="ARBA00022553"/>
    </source>
</evidence>
<evidence type="ECO:0000256" key="4">
    <source>
        <dbReference type="SAM" id="Phobius"/>
    </source>
</evidence>
<dbReference type="Proteomes" id="UP000289794">
    <property type="component" value="Chromosome"/>
</dbReference>
<reference evidence="6 7" key="1">
    <citation type="submission" date="2019-01" db="EMBL/GenBank/DDBJ databases">
        <title>PMF-metabolizing Aryl O-demethylase.</title>
        <authorList>
            <person name="Kim M."/>
        </authorList>
    </citation>
    <scope>NUCLEOTIDE SEQUENCE [LARGE SCALE GENOMIC DNA]</scope>
    <source>
        <strain evidence="6 7">PMF1</strain>
    </source>
</reference>
<dbReference type="PROSITE" id="PS50885">
    <property type="entry name" value="HAMP"/>
    <property type="match status" value="1"/>
</dbReference>
<dbReference type="AlphaFoldDB" id="A0A4P6M7S4"/>
<dbReference type="RefSeq" id="WP_130182780.1">
    <property type="nucleotide sequence ID" value="NZ_CP035945.1"/>
</dbReference>
<name>A0A4P6M7S4_9FIRM</name>
<keyword evidence="6" id="KW-0418">Kinase</keyword>
<dbReference type="Pfam" id="PF06580">
    <property type="entry name" value="His_kinase"/>
    <property type="match status" value="1"/>
</dbReference>
<dbReference type="CDD" id="cd06225">
    <property type="entry name" value="HAMP"/>
    <property type="match status" value="1"/>
</dbReference>
<comment type="subcellular location">
    <subcellularLocation>
        <location evidence="1">Membrane</location>
    </subcellularLocation>
</comment>
<evidence type="ECO:0000259" key="5">
    <source>
        <dbReference type="PROSITE" id="PS50885"/>
    </source>
</evidence>
<evidence type="ECO:0000256" key="1">
    <source>
        <dbReference type="ARBA" id="ARBA00004370"/>
    </source>
</evidence>
<feature type="domain" description="HAMP" evidence="5">
    <location>
        <begin position="350"/>
        <end position="402"/>
    </location>
</feature>
<evidence type="ECO:0000313" key="6">
    <source>
        <dbReference type="EMBL" id="QBE99850.1"/>
    </source>
</evidence>
<sequence>MKEHWKKAVNRMIEGVRRMGLQKRFLLLVVFAVIFPLLFLETATFFSVRRVFQLSNYENMQQELDSYNVLVNNRLREYSSVGNKIATSLYTIKMLEKTSSDKQLDDFIQANEYDKFLDEWTGELDDYIAVEVINKRGFITYKPYQFTDSCLEESTLFSHIMRREERQVWLGAFNWENMDKYSSPPSKKNLQYPLIISTKVKGAYSSDYLGCVNLYIDQFLLSDLLSEVLNYREKTSSLFSEEELFFIDSSGKIIFHKDSGQIGNQIEKELKENLEQNEIDRPESKIVFLNEGRDKKLVFYSESELTGMRMVALVDYKEFYQVINQIFETMVLFSMLVLGIAGIVSWLYFISVKKPIDHIVTGMKQVEKNNFSVVVEDAGKDELNYLTQRFNKMVSRTGELIQQKISMETEKKDAELRVLEEQINPHFLYNTLDMINWIAFERNDEKTCHIIESLSEFYRTGLNSGERIYTVGQEIKHVSAYIEIQKERYQGKIQYHFQIEEETCPYEMVKVALQPLVENAIVHGIIPKGSKGNIWITVKKVHNEILFLVTDDGLGLGAKQKDGEQTGKASYGLRNVDARIKMYFGEDYGVRLEPGENGCGAVSVIRIPARMGGDGNEDFIGG</sequence>
<keyword evidence="4" id="KW-0812">Transmembrane</keyword>
<dbReference type="EMBL" id="CP035945">
    <property type="protein sequence ID" value="QBE99850.1"/>
    <property type="molecule type" value="Genomic_DNA"/>
</dbReference>
<dbReference type="Gene3D" id="6.10.340.10">
    <property type="match status" value="1"/>
</dbReference>
<dbReference type="InterPro" id="IPR003660">
    <property type="entry name" value="HAMP_dom"/>
</dbReference>
<dbReference type="Gene3D" id="3.30.565.10">
    <property type="entry name" value="Histidine kinase-like ATPase, C-terminal domain"/>
    <property type="match status" value="1"/>
</dbReference>
<dbReference type="InterPro" id="IPR010559">
    <property type="entry name" value="Sig_transdc_His_kin_internal"/>
</dbReference>
<dbReference type="SUPFAM" id="SSF158472">
    <property type="entry name" value="HAMP domain-like"/>
    <property type="match status" value="1"/>
</dbReference>
<organism evidence="6 7">
    <name type="scientific">Blautia producta</name>
    <dbReference type="NCBI Taxonomy" id="33035"/>
    <lineage>
        <taxon>Bacteria</taxon>
        <taxon>Bacillati</taxon>
        <taxon>Bacillota</taxon>
        <taxon>Clostridia</taxon>
        <taxon>Lachnospirales</taxon>
        <taxon>Lachnospiraceae</taxon>
        <taxon>Blautia</taxon>
    </lineage>
</organism>
<evidence type="ECO:0000256" key="3">
    <source>
        <dbReference type="ARBA" id="ARBA00022679"/>
    </source>
</evidence>
<dbReference type="SMART" id="SM00304">
    <property type="entry name" value="HAMP"/>
    <property type="match status" value="1"/>
</dbReference>
<keyword evidence="2" id="KW-0597">Phosphoprotein</keyword>
<dbReference type="EC" id="2.7.13.3" evidence="6"/>
<dbReference type="KEGG" id="bpro:PMF13cell1_05444"/>
<dbReference type="SUPFAM" id="SSF55874">
    <property type="entry name" value="ATPase domain of HSP90 chaperone/DNA topoisomerase II/histidine kinase"/>
    <property type="match status" value="1"/>
</dbReference>
<dbReference type="InterPro" id="IPR036890">
    <property type="entry name" value="HATPase_C_sf"/>
</dbReference>
<protein>
    <submittedName>
        <fullName evidence="6">Sensor histidine kinase YehU</fullName>
        <ecNumber evidence="6">2.7.13.3</ecNumber>
    </submittedName>
</protein>
<keyword evidence="4" id="KW-1133">Transmembrane helix</keyword>
<gene>
    <name evidence="6" type="primary">yehU_19</name>
    <name evidence="6" type="ORF">PMF13cell1_05444</name>
</gene>
<evidence type="ECO:0000313" key="7">
    <source>
        <dbReference type="Proteomes" id="UP000289794"/>
    </source>
</evidence>
<dbReference type="GO" id="GO:0016020">
    <property type="term" value="C:membrane"/>
    <property type="evidence" value="ECO:0007669"/>
    <property type="project" value="UniProtKB-SubCell"/>
</dbReference>
<dbReference type="PANTHER" id="PTHR34220">
    <property type="entry name" value="SENSOR HISTIDINE KINASE YPDA"/>
    <property type="match status" value="1"/>
</dbReference>
<dbReference type="PANTHER" id="PTHR34220:SF7">
    <property type="entry name" value="SENSOR HISTIDINE KINASE YPDA"/>
    <property type="match status" value="1"/>
</dbReference>
<dbReference type="InterPro" id="IPR050640">
    <property type="entry name" value="Bact_2-comp_sensor_kinase"/>
</dbReference>
<feature type="transmembrane region" description="Helical" evidence="4">
    <location>
        <begin position="330"/>
        <end position="349"/>
    </location>
</feature>
<dbReference type="Pfam" id="PF00672">
    <property type="entry name" value="HAMP"/>
    <property type="match status" value="1"/>
</dbReference>